<comment type="caution">
    <text evidence="3">The sequence shown here is derived from an EMBL/GenBank/DDBJ whole genome shotgun (WGS) entry which is preliminary data.</text>
</comment>
<organism evidence="3 4">
    <name type="scientific">Prauserella shujinwangii</name>
    <dbReference type="NCBI Taxonomy" id="1453103"/>
    <lineage>
        <taxon>Bacteria</taxon>
        <taxon>Bacillati</taxon>
        <taxon>Actinomycetota</taxon>
        <taxon>Actinomycetes</taxon>
        <taxon>Pseudonocardiales</taxon>
        <taxon>Pseudonocardiaceae</taxon>
        <taxon>Prauserella</taxon>
    </lineage>
</organism>
<dbReference type="Pfam" id="PF13333">
    <property type="entry name" value="rve_2"/>
    <property type="match status" value="1"/>
</dbReference>
<dbReference type="AlphaFoldDB" id="A0A2T0M0F3"/>
<feature type="domain" description="Integrase catalytic" evidence="2">
    <location>
        <begin position="14"/>
        <end position="50"/>
    </location>
</feature>
<feature type="region of interest" description="Disordered" evidence="1">
    <location>
        <begin position="63"/>
        <end position="87"/>
    </location>
</feature>
<protein>
    <submittedName>
        <fullName evidence="3">Integrase-like protein</fullName>
    </submittedName>
</protein>
<keyword evidence="4" id="KW-1185">Reference proteome</keyword>
<dbReference type="GO" id="GO:0015074">
    <property type="term" value="P:DNA integration"/>
    <property type="evidence" value="ECO:0007669"/>
    <property type="project" value="InterPro"/>
</dbReference>
<evidence type="ECO:0000256" key="1">
    <source>
        <dbReference type="SAM" id="MobiDB-lite"/>
    </source>
</evidence>
<reference evidence="3 4" key="1">
    <citation type="submission" date="2018-03" db="EMBL/GenBank/DDBJ databases">
        <title>Genomic Encyclopedia of Type Strains, Phase III (KMG-III): the genomes of soil and plant-associated and newly described type strains.</title>
        <authorList>
            <person name="Whitman W."/>
        </authorList>
    </citation>
    <scope>NUCLEOTIDE SEQUENCE [LARGE SCALE GENOMIC DNA]</scope>
    <source>
        <strain evidence="3 4">CGMCC 4.7125</strain>
    </source>
</reference>
<dbReference type="EMBL" id="PVNH01000002">
    <property type="protein sequence ID" value="PRX50069.1"/>
    <property type="molecule type" value="Genomic_DNA"/>
</dbReference>
<sequence length="87" mass="9690">MGSVGDSYDNALMENFFSTLKIELVSRDSWRTRDGAENVIFSYIGSWYNTPAHHPRVPNRIQVTNPPSITPRETPLSAGLVGENRGP</sequence>
<evidence type="ECO:0000313" key="4">
    <source>
        <dbReference type="Proteomes" id="UP000238362"/>
    </source>
</evidence>
<accession>A0A2T0M0F3</accession>
<evidence type="ECO:0000259" key="2">
    <source>
        <dbReference type="Pfam" id="PF13333"/>
    </source>
</evidence>
<proteinExistence type="predicted"/>
<dbReference type="InterPro" id="IPR001584">
    <property type="entry name" value="Integrase_cat-core"/>
</dbReference>
<dbReference type="Proteomes" id="UP000238362">
    <property type="component" value="Unassembled WGS sequence"/>
</dbReference>
<evidence type="ECO:0000313" key="3">
    <source>
        <dbReference type="EMBL" id="PRX50069.1"/>
    </source>
</evidence>
<name>A0A2T0M0F3_9PSEU</name>
<gene>
    <name evidence="3" type="ORF">B0I33_102187</name>
</gene>